<feature type="domain" description="Peptidase M13 C-terminal" evidence="8">
    <location>
        <begin position="430"/>
        <end position="599"/>
    </location>
</feature>
<accession>A0A329XAP7</accession>
<dbReference type="InterPro" id="IPR008753">
    <property type="entry name" value="Peptidase_M13_N"/>
</dbReference>
<dbReference type="Proteomes" id="UP000250919">
    <property type="component" value="Unassembled WGS sequence"/>
</dbReference>
<dbReference type="InterPro" id="IPR000718">
    <property type="entry name" value="Peptidase_M13"/>
</dbReference>
<feature type="domain" description="Peptidase M13 N-terminal" evidence="9">
    <location>
        <begin position="7"/>
        <end position="379"/>
    </location>
</feature>
<dbReference type="GO" id="GO:0046872">
    <property type="term" value="F:metal ion binding"/>
    <property type="evidence" value="ECO:0007669"/>
    <property type="project" value="UniProtKB-KW"/>
</dbReference>
<dbReference type="PROSITE" id="PS51885">
    <property type="entry name" value="NEPRILYSIN"/>
    <property type="match status" value="1"/>
</dbReference>
<keyword evidence="4" id="KW-0479">Metal-binding</keyword>
<dbReference type="InterPro" id="IPR024079">
    <property type="entry name" value="MetalloPept_cat_dom_sf"/>
</dbReference>
<dbReference type="RefSeq" id="WP_112894541.1">
    <property type="nucleotide sequence ID" value="NZ_CAWNYH010000005.1"/>
</dbReference>
<comment type="caution">
    <text evidence="11">The sequence shown here is derived from an EMBL/GenBank/DDBJ whole genome shotgun (WGS) entry which is preliminary data.</text>
</comment>
<dbReference type="CDD" id="cd08662">
    <property type="entry name" value="M13"/>
    <property type="match status" value="1"/>
</dbReference>
<evidence type="ECO:0000313" key="10">
    <source>
        <dbReference type="EMBL" id="NDL04968.1"/>
    </source>
</evidence>
<reference evidence="11" key="1">
    <citation type="submission" date="2017-08" db="EMBL/GenBank/DDBJ databases">
        <authorList>
            <person name="de Groot N.N."/>
        </authorList>
    </citation>
    <scope>NUCLEOTIDE SEQUENCE</scope>
    <source>
        <strain evidence="11">LJ24-63</strain>
    </source>
</reference>
<evidence type="ECO:0000259" key="8">
    <source>
        <dbReference type="Pfam" id="PF01431"/>
    </source>
</evidence>
<keyword evidence="13" id="KW-1185">Reference proteome</keyword>
<name>A0A329XAP7_9GAMM</name>
<evidence type="ECO:0000256" key="3">
    <source>
        <dbReference type="ARBA" id="ARBA00022670"/>
    </source>
</evidence>
<dbReference type="InterPro" id="IPR042089">
    <property type="entry name" value="Peptidase_M13_dom_2"/>
</dbReference>
<dbReference type="Gene3D" id="3.40.390.10">
    <property type="entry name" value="Collagenase (Catalytic Domain)"/>
    <property type="match status" value="1"/>
</dbReference>
<dbReference type="GO" id="GO:0016485">
    <property type="term" value="P:protein processing"/>
    <property type="evidence" value="ECO:0007669"/>
    <property type="project" value="TreeGrafter"/>
</dbReference>
<dbReference type="EMBL" id="WSFC01000046">
    <property type="protein sequence ID" value="NDL04968.1"/>
    <property type="molecule type" value="Genomic_DNA"/>
</dbReference>
<dbReference type="GeneID" id="88805367"/>
<keyword evidence="3" id="KW-0645">Protease</keyword>
<dbReference type="Pfam" id="PF01431">
    <property type="entry name" value="Peptidase_M13"/>
    <property type="match status" value="1"/>
</dbReference>
<gene>
    <name evidence="11" type="ORF">CKY02_05570</name>
    <name evidence="10" type="ORF">GPY48_17715</name>
</gene>
<evidence type="ECO:0000256" key="4">
    <source>
        <dbReference type="ARBA" id="ARBA00022723"/>
    </source>
</evidence>
<comment type="similarity">
    <text evidence="2">Belongs to the peptidase M13 family.</text>
</comment>
<keyword evidence="5" id="KW-0378">Hydrolase</keyword>
<evidence type="ECO:0000256" key="7">
    <source>
        <dbReference type="ARBA" id="ARBA00023049"/>
    </source>
</evidence>
<dbReference type="Gene3D" id="1.10.1380.10">
    <property type="entry name" value="Neutral endopeptidase , domain2"/>
    <property type="match status" value="1"/>
</dbReference>
<evidence type="ECO:0000256" key="2">
    <source>
        <dbReference type="ARBA" id="ARBA00007357"/>
    </source>
</evidence>
<dbReference type="PANTHER" id="PTHR11733:SF167">
    <property type="entry name" value="FI17812P1-RELATED"/>
    <property type="match status" value="1"/>
</dbReference>
<dbReference type="EMBL" id="NSCM01000005">
    <property type="protein sequence ID" value="RAX13585.1"/>
    <property type="molecule type" value="Genomic_DNA"/>
</dbReference>
<evidence type="ECO:0000256" key="6">
    <source>
        <dbReference type="ARBA" id="ARBA00022833"/>
    </source>
</evidence>
<keyword evidence="6" id="KW-0862">Zinc</keyword>
<protein>
    <recommendedName>
        <fullName evidence="14">Peptidase M13</fullName>
    </recommendedName>
</protein>
<dbReference type="Proteomes" id="UP000466619">
    <property type="component" value="Unassembled WGS sequence"/>
</dbReference>
<dbReference type="GO" id="GO:0004222">
    <property type="term" value="F:metalloendopeptidase activity"/>
    <property type="evidence" value="ECO:0007669"/>
    <property type="project" value="InterPro"/>
</dbReference>
<dbReference type="GO" id="GO:0005886">
    <property type="term" value="C:plasma membrane"/>
    <property type="evidence" value="ECO:0007669"/>
    <property type="project" value="TreeGrafter"/>
</dbReference>
<dbReference type="PRINTS" id="PR00786">
    <property type="entry name" value="NEPRILYSIN"/>
</dbReference>
<organism evidence="11 12">
    <name type="scientific">Photorhabdus bodei</name>
    <dbReference type="NCBI Taxonomy" id="2029681"/>
    <lineage>
        <taxon>Bacteria</taxon>
        <taxon>Pseudomonadati</taxon>
        <taxon>Pseudomonadota</taxon>
        <taxon>Gammaproteobacteria</taxon>
        <taxon>Enterobacterales</taxon>
        <taxon>Morganellaceae</taxon>
        <taxon>Photorhabdus</taxon>
    </lineage>
</organism>
<dbReference type="SUPFAM" id="SSF55486">
    <property type="entry name" value="Metalloproteases ('zincins'), catalytic domain"/>
    <property type="match status" value="1"/>
</dbReference>
<sequence length="622" mass="71688">MLYKGNDIYCNYNYFWLSEAKAMEGVSYRSTFTELRDVVHIQLREMLDDIVRQPVNENEVLIRKCYEKFQDIDTWRIDAVSFFKTHMDNLTLGNSRERTIPFILGRWTAYGVEALFRVRVVPWEENTRVTCLRLESADFMMPGEEYYTSNEPFYTEVRHSWFRVVEQILSVLDDPQPLLMAREIFQLERELVSHQFSVEEKRNPRLTCNTVLPTVFKSLTHFDLVSLCSGLKAPEPEKLVLESLPYAQAVGAVLVTKPVEVLEAYFKVRFCLKYRDFFSKLDTEGIAHFLQNITGAERKRPSEISAPYAHLISLFDDYLSQLYTERYTAPQTLDLVQKMVREIMVTFSLSIQQSTWMSDIFKARALRKIAAIRIKIGTPPPLTSYGCFTELDNLFDIVLAIKEAKFKHLTDCLNGSFNSHLWDMYGHEVNACYNHRKNEIILPAAVLQPPLLWPQQSANENYGGIGIIIAHEISHALDDEGCYFDEHGNLNMLWTQEDEQIFNQTAARIANFFSKIEVLPGHFIDGVLTRGECLADLSGCDIAWRTLCRLAGGETLALQEQFQNSVLLLWREYASEEIMHRLLSRGPHAPARFRALGCLHYLAGKGSNIEVSKEDIQGIELF</sequence>
<dbReference type="AlphaFoldDB" id="A0A329XAP7"/>
<evidence type="ECO:0000313" key="13">
    <source>
        <dbReference type="Proteomes" id="UP000466619"/>
    </source>
</evidence>
<evidence type="ECO:0008006" key="14">
    <source>
        <dbReference type="Google" id="ProtNLM"/>
    </source>
</evidence>
<proteinExistence type="inferred from homology"/>
<evidence type="ECO:0000313" key="12">
    <source>
        <dbReference type="Proteomes" id="UP000250919"/>
    </source>
</evidence>
<dbReference type="Pfam" id="PF05649">
    <property type="entry name" value="Peptidase_M13_N"/>
    <property type="match status" value="1"/>
</dbReference>
<evidence type="ECO:0000256" key="1">
    <source>
        <dbReference type="ARBA" id="ARBA00001947"/>
    </source>
</evidence>
<comment type="cofactor">
    <cofactor evidence="1">
        <name>Zn(2+)</name>
        <dbReference type="ChEBI" id="CHEBI:29105"/>
    </cofactor>
</comment>
<keyword evidence="7" id="KW-0482">Metalloprotease</keyword>
<dbReference type="PANTHER" id="PTHR11733">
    <property type="entry name" value="ZINC METALLOPROTEASE FAMILY M13 NEPRILYSIN-RELATED"/>
    <property type="match status" value="1"/>
</dbReference>
<evidence type="ECO:0000256" key="5">
    <source>
        <dbReference type="ARBA" id="ARBA00022801"/>
    </source>
</evidence>
<reference evidence="10 13" key="3">
    <citation type="submission" date="2019-12" db="EMBL/GenBank/DDBJ databases">
        <title>Engineering Photorhabdus to improve their lethality against agricultural pests.</title>
        <authorList>
            <person name="Machado R.A.R."/>
        </authorList>
    </citation>
    <scope>NUCLEOTIDE SEQUENCE [LARGE SCALE GENOMIC DNA]</scope>
    <source>
        <strain evidence="10 13">M-CN4</strain>
    </source>
</reference>
<reference evidence="11 12" key="2">
    <citation type="journal article" date="2018" name="Int. J. Syst. Evol. Microbiol.">
        <title>Whole-genome-based revisit of Photorhabdus phylogeny: proposal for the elevation of most Photorhabdus subspecies to the species level and description of one novel species Photorhabdus bodei sp. nov., and one novel subspecies Photorhabdus laumondii subsp. clarkei subsp. nov.</title>
        <authorList>
            <person name="Machado R.A.R."/>
            <person name="Wuthrich D."/>
            <person name="Kuhnert P."/>
            <person name="Arce C.C.M."/>
            <person name="Thonen L."/>
            <person name="Ruiz C."/>
            <person name="Zhang X."/>
            <person name="Robert C.A.M."/>
            <person name="Karimi J."/>
            <person name="Kamali S."/>
            <person name="Ma J."/>
            <person name="Bruggmann R."/>
            <person name="Erb M."/>
        </authorList>
    </citation>
    <scope>NUCLEOTIDE SEQUENCE [LARGE SCALE GENOMIC DNA]</scope>
    <source>
        <strain evidence="11 12">LJ24-63</strain>
    </source>
</reference>
<evidence type="ECO:0000313" key="11">
    <source>
        <dbReference type="EMBL" id="RAX13585.1"/>
    </source>
</evidence>
<evidence type="ECO:0000259" key="9">
    <source>
        <dbReference type="Pfam" id="PF05649"/>
    </source>
</evidence>
<dbReference type="InterPro" id="IPR018497">
    <property type="entry name" value="Peptidase_M13_C"/>
</dbReference>